<reference evidence="2" key="1">
    <citation type="submission" date="2020-05" db="EMBL/GenBank/DDBJ databases">
        <authorList>
            <person name="Chiriac C."/>
            <person name="Salcher M."/>
            <person name="Ghai R."/>
            <person name="Kavagutti S V."/>
        </authorList>
    </citation>
    <scope>NUCLEOTIDE SEQUENCE</scope>
</reference>
<sequence length="402" mass="42640">MSSKDAAITEAQAVAISYFAAVAARDSVGMAACWADDGVDHIFGFADLKGPKAVADYFDELFAAFPDLEMSVVSTTSEADRCAVRWLMTGTFAGPGSFQGVDPTGARIEMEGCDVLTVASGKITGNAAYTDGAEFARQIGALPESGSKTEERLTALTNTRTKIGRKFAASEPEAVADGVWVIRGGFPSKTMNVYLIEEEGGVTVFDGGIKAMTNSVAAAGARFGGINRVVLGHAHADHRGVAPGLAVPVFCHQADKADAESDGGEHYFQMDKLDRHARWLMPRLLEHWDGGPVDVAGTLDEGDEVAGFKVIHLPGHAPGLIGLWRESDRLALVSDCFYTLDPQTGRKGFARVPHSAFNLDTDQARASILKLAEMEPAAAWAGHADPLLGDVRSLLETAARET</sequence>
<dbReference type="PANTHER" id="PTHR38436">
    <property type="entry name" value="POLYKETIDE CYCLASE SNOAL-LIKE DOMAIN"/>
    <property type="match status" value="1"/>
</dbReference>
<evidence type="ECO:0000259" key="1">
    <source>
        <dbReference type="SMART" id="SM00849"/>
    </source>
</evidence>
<dbReference type="SUPFAM" id="SSF54427">
    <property type="entry name" value="NTF2-like"/>
    <property type="match status" value="1"/>
</dbReference>
<name>A0A6J7D4B5_9ZZZZ</name>
<dbReference type="Pfam" id="PF07366">
    <property type="entry name" value="SnoaL"/>
    <property type="match status" value="1"/>
</dbReference>
<dbReference type="InterPro" id="IPR036866">
    <property type="entry name" value="RibonucZ/Hydroxyglut_hydro"/>
</dbReference>
<dbReference type="Gene3D" id="3.10.450.50">
    <property type="match status" value="1"/>
</dbReference>
<gene>
    <name evidence="2" type="ORF">UFOPK3444_00398</name>
</gene>
<dbReference type="PANTHER" id="PTHR38436:SF1">
    <property type="entry name" value="ESTER CYCLASE"/>
    <property type="match status" value="1"/>
</dbReference>
<accession>A0A6J7D4B5</accession>
<dbReference type="InterPro" id="IPR032710">
    <property type="entry name" value="NTF2-like_dom_sf"/>
</dbReference>
<dbReference type="Gene3D" id="3.60.15.10">
    <property type="entry name" value="Ribonuclease Z/Hydroxyacylglutathione hydrolase-like"/>
    <property type="match status" value="1"/>
</dbReference>
<evidence type="ECO:0000313" key="2">
    <source>
        <dbReference type="EMBL" id="CAB4864981.1"/>
    </source>
</evidence>
<dbReference type="SMART" id="SM00849">
    <property type="entry name" value="Lactamase_B"/>
    <property type="match status" value="1"/>
</dbReference>
<protein>
    <submittedName>
        <fullName evidence="2">Unannotated protein</fullName>
    </submittedName>
</protein>
<dbReference type="GO" id="GO:0030638">
    <property type="term" value="P:polyketide metabolic process"/>
    <property type="evidence" value="ECO:0007669"/>
    <property type="project" value="InterPro"/>
</dbReference>
<dbReference type="Pfam" id="PF00753">
    <property type="entry name" value="Lactamase_B"/>
    <property type="match status" value="1"/>
</dbReference>
<dbReference type="InterPro" id="IPR009959">
    <property type="entry name" value="Cyclase_SnoaL-like"/>
</dbReference>
<feature type="domain" description="Metallo-beta-lactamase" evidence="1">
    <location>
        <begin position="190"/>
        <end position="383"/>
    </location>
</feature>
<dbReference type="AlphaFoldDB" id="A0A6J7D4B5"/>
<dbReference type="InterPro" id="IPR001279">
    <property type="entry name" value="Metallo-B-lactamas"/>
</dbReference>
<proteinExistence type="predicted"/>
<dbReference type="SUPFAM" id="SSF56281">
    <property type="entry name" value="Metallo-hydrolase/oxidoreductase"/>
    <property type="match status" value="1"/>
</dbReference>
<dbReference type="EMBL" id="CAFBLU010000004">
    <property type="protein sequence ID" value="CAB4864981.1"/>
    <property type="molecule type" value="Genomic_DNA"/>
</dbReference>
<organism evidence="2">
    <name type="scientific">freshwater metagenome</name>
    <dbReference type="NCBI Taxonomy" id="449393"/>
    <lineage>
        <taxon>unclassified sequences</taxon>
        <taxon>metagenomes</taxon>
        <taxon>ecological metagenomes</taxon>
    </lineage>
</organism>